<protein>
    <submittedName>
        <fullName evidence="1">Class I SAM-dependent methyltransferase</fullName>
        <ecNumber evidence="1">2.1.1.-</ecNumber>
    </submittedName>
</protein>
<evidence type="ECO:0000313" key="1">
    <source>
        <dbReference type="EMBL" id="MDN8669528.1"/>
    </source>
</evidence>
<gene>
    <name evidence="1" type="ORF">Q0S36_09310</name>
</gene>
<name>A0ABT8QE11_9GAMM</name>
<dbReference type="Gene3D" id="3.40.50.150">
    <property type="entry name" value="Vaccinia Virus protein VP39"/>
    <property type="match status" value="1"/>
</dbReference>
<reference evidence="1" key="1">
    <citation type="submission" date="2023-07" db="EMBL/GenBank/DDBJ databases">
        <title>Stenotrophomonas isolates from soil.</title>
        <authorList>
            <person name="Sharma V."/>
            <person name="Zur-Pinska J."/>
            <person name="Hay A.G."/>
        </authorList>
    </citation>
    <scope>NUCLEOTIDE SEQUENCE</scope>
    <source>
        <strain evidence="1">C2</strain>
    </source>
</reference>
<keyword evidence="1" id="KW-0489">Methyltransferase</keyword>
<dbReference type="Pfam" id="PF13489">
    <property type="entry name" value="Methyltransf_23"/>
    <property type="match status" value="1"/>
</dbReference>
<dbReference type="PANTHER" id="PTHR43861">
    <property type="entry name" value="TRANS-ACONITATE 2-METHYLTRANSFERASE-RELATED"/>
    <property type="match status" value="1"/>
</dbReference>
<comment type="caution">
    <text evidence="1">The sequence shown here is derived from an EMBL/GenBank/DDBJ whole genome shotgun (WGS) entry which is preliminary data.</text>
</comment>
<dbReference type="InterPro" id="IPR029063">
    <property type="entry name" value="SAM-dependent_MTases_sf"/>
</dbReference>
<dbReference type="CDD" id="cd02440">
    <property type="entry name" value="AdoMet_MTases"/>
    <property type="match status" value="1"/>
</dbReference>
<dbReference type="GO" id="GO:0008168">
    <property type="term" value="F:methyltransferase activity"/>
    <property type="evidence" value="ECO:0007669"/>
    <property type="project" value="UniProtKB-KW"/>
</dbReference>
<sequence>MTEVSEQYNERYYSGNGQDGDRPALRLFTRLAKRYLPPGRILDFGCGPGFFLDHLRRHFNAVGIEQSPWASAEARRRTGVDVHESMAGLADASMDALVSVHVVEHIEDPALDAVLAEWHRVLRPGAKAMVVTPDAEGFAHRRKGKDWIAFTDPTHINLKSHSQWQAAFEAAGFSVVHRFADGLWDFPYVLPWLGKAEVLMLGWPTLFQFIFARPLLPAGSGESIIFVLER</sequence>
<keyword evidence="2" id="KW-1185">Reference proteome</keyword>
<dbReference type="GO" id="GO:0032259">
    <property type="term" value="P:methylation"/>
    <property type="evidence" value="ECO:0007669"/>
    <property type="project" value="UniProtKB-KW"/>
</dbReference>
<dbReference type="Proteomes" id="UP001174315">
    <property type="component" value="Unassembled WGS sequence"/>
</dbReference>
<dbReference type="EC" id="2.1.1.-" evidence="1"/>
<organism evidence="1 2">
    <name type="scientific">Stenotrophomonas indicatrix</name>
    <dbReference type="NCBI Taxonomy" id="2045451"/>
    <lineage>
        <taxon>Bacteria</taxon>
        <taxon>Pseudomonadati</taxon>
        <taxon>Pseudomonadota</taxon>
        <taxon>Gammaproteobacteria</taxon>
        <taxon>Lysobacterales</taxon>
        <taxon>Lysobacteraceae</taxon>
        <taxon>Stenotrophomonas</taxon>
    </lineage>
</organism>
<dbReference type="SUPFAM" id="SSF53335">
    <property type="entry name" value="S-adenosyl-L-methionine-dependent methyltransferases"/>
    <property type="match status" value="1"/>
</dbReference>
<keyword evidence="1" id="KW-0808">Transferase</keyword>
<evidence type="ECO:0000313" key="2">
    <source>
        <dbReference type="Proteomes" id="UP001174315"/>
    </source>
</evidence>
<dbReference type="RefSeq" id="WP_157804313.1">
    <property type="nucleotide sequence ID" value="NZ_CBCSJV010000032.1"/>
</dbReference>
<accession>A0ABT8QE11</accession>
<proteinExistence type="predicted"/>
<dbReference type="EMBL" id="JAUKNN010000018">
    <property type="protein sequence ID" value="MDN8669528.1"/>
    <property type="molecule type" value="Genomic_DNA"/>
</dbReference>